<dbReference type="Proteomes" id="UP000298030">
    <property type="component" value="Unassembled WGS sequence"/>
</dbReference>
<dbReference type="SUPFAM" id="SSF53187">
    <property type="entry name" value="Zn-dependent exopeptidases"/>
    <property type="match status" value="1"/>
</dbReference>
<dbReference type="CDD" id="cd03879">
    <property type="entry name" value="M28_AAP"/>
    <property type="match status" value="1"/>
</dbReference>
<evidence type="ECO:0000259" key="10">
    <source>
        <dbReference type="Pfam" id="PF04389"/>
    </source>
</evidence>
<feature type="domain" description="Peptidase M28" evidence="10">
    <location>
        <begin position="170"/>
        <end position="372"/>
    </location>
</feature>
<evidence type="ECO:0000256" key="4">
    <source>
        <dbReference type="ARBA" id="ARBA00022723"/>
    </source>
</evidence>
<dbReference type="Pfam" id="PF04389">
    <property type="entry name" value="Peptidase_M28"/>
    <property type="match status" value="1"/>
</dbReference>
<reference evidence="11 12" key="1">
    <citation type="journal article" date="2019" name="Nat. Ecol. Evol.">
        <title>Megaphylogeny resolves global patterns of mushroom evolution.</title>
        <authorList>
            <person name="Varga T."/>
            <person name="Krizsan K."/>
            <person name="Foldi C."/>
            <person name="Dima B."/>
            <person name="Sanchez-Garcia M."/>
            <person name="Sanchez-Ramirez S."/>
            <person name="Szollosi G.J."/>
            <person name="Szarkandi J.G."/>
            <person name="Papp V."/>
            <person name="Albert L."/>
            <person name="Andreopoulos W."/>
            <person name="Angelini C."/>
            <person name="Antonin V."/>
            <person name="Barry K.W."/>
            <person name="Bougher N.L."/>
            <person name="Buchanan P."/>
            <person name="Buyck B."/>
            <person name="Bense V."/>
            <person name="Catcheside P."/>
            <person name="Chovatia M."/>
            <person name="Cooper J."/>
            <person name="Damon W."/>
            <person name="Desjardin D."/>
            <person name="Finy P."/>
            <person name="Geml J."/>
            <person name="Haridas S."/>
            <person name="Hughes K."/>
            <person name="Justo A."/>
            <person name="Karasinski D."/>
            <person name="Kautmanova I."/>
            <person name="Kiss B."/>
            <person name="Kocsube S."/>
            <person name="Kotiranta H."/>
            <person name="LaButti K.M."/>
            <person name="Lechner B.E."/>
            <person name="Liimatainen K."/>
            <person name="Lipzen A."/>
            <person name="Lukacs Z."/>
            <person name="Mihaltcheva S."/>
            <person name="Morgado L.N."/>
            <person name="Niskanen T."/>
            <person name="Noordeloos M.E."/>
            <person name="Ohm R.A."/>
            <person name="Ortiz-Santana B."/>
            <person name="Ovrebo C."/>
            <person name="Racz N."/>
            <person name="Riley R."/>
            <person name="Savchenko A."/>
            <person name="Shiryaev A."/>
            <person name="Soop K."/>
            <person name="Spirin V."/>
            <person name="Szebenyi C."/>
            <person name="Tomsovsky M."/>
            <person name="Tulloss R.E."/>
            <person name="Uehling J."/>
            <person name="Grigoriev I.V."/>
            <person name="Vagvolgyi C."/>
            <person name="Papp T."/>
            <person name="Martin F.M."/>
            <person name="Miettinen O."/>
            <person name="Hibbett D.S."/>
            <person name="Nagy L.G."/>
        </authorList>
    </citation>
    <scope>NUCLEOTIDE SEQUENCE [LARGE SCALE GENOMIC DNA]</scope>
    <source>
        <strain evidence="11 12">FP101781</strain>
    </source>
</reference>
<dbReference type="GO" id="GO:0008235">
    <property type="term" value="F:metalloexopeptidase activity"/>
    <property type="evidence" value="ECO:0007669"/>
    <property type="project" value="InterPro"/>
</dbReference>
<keyword evidence="12" id="KW-1185">Reference proteome</keyword>
<gene>
    <name evidence="11" type="ORF">FA13DRAFT_1631564</name>
</gene>
<name>A0A4Y7T7D5_COPMI</name>
<evidence type="ECO:0000313" key="12">
    <source>
        <dbReference type="Proteomes" id="UP000298030"/>
    </source>
</evidence>
<comment type="caution">
    <text evidence="11">The sequence shown here is derived from an EMBL/GenBank/DDBJ whole genome shotgun (WGS) entry which is preliminary data.</text>
</comment>
<accession>A0A4Y7T7D5</accession>
<dbReference type="AlphaFoldDB" id="A0A4Y7T7D5"/>
<evidence type="ECO:0000256" key="7">
    <source>
        <dbReference type="ARBA" id="ARBA00022833"/>
    </source>
</evidence>
<dbReference type="EMBL" id="QPFP01000025">
    <property type="protein sequence ID" value="TEB29868.1"/>
    <property type="molecule type" value="Genomic_DNA"/>
</dbReference>
<keyword evidence="2 11" id="KW-0031">Aminopeptidase</keyword>
<evidence type="ECO:0000256" key="5">
    <source>
        <dbReference type="ARBA" id="ARBA00022729"/>
    </source>
</evidence>
<evidence type="ECO:0000256" key="9">
    <source>
        <dbReference type="RuleBase" id="RU361240"/>
    </source>
</evidence>
<evidence type="ECO:0000256" key="1">
    <source>
        <dbReference type="ARBA" id="ARBA00001947"/>
    </source>
</evidence>
<keyword evidence="3 9" id="KW-0645">Protease</keyword>
<proteinExistence type="inferred from homology"/>
<evidence type="ECO:0000256" key="8">
    <source>
        <dbReference type="ARBA" id="ARBA00043962"/>
    </source>
</evidence>
<dbReference type="InterPro" id="IPR007484">
    <property type="entry name" value="Peptidase_M28"/>
</dbReference>
<dbReference type="PANTHER" id="PTHR12147">
    <property type="entry name" value="METALLOPEPTIDASE M28 FAMILY MEMBER"/>
    <property type="match status" value="1"/>
</dbReference>
<dbReference type="Gene3D" id="3.40.630.10">
    <property type="entry name" value="Zn peptidases"/>
    <property type="match status" value="1"/>
</dbReference>
<dbReference type="STRING" id="71717.A0A4Y7T7D5"/>
<dbReference type="GO" id="GO:0004177">
    <property type="term" value="F:aminopeptidase activity"/>
    <property type="evidence" value="ECO:0007669"/>
    <property type="project" value="UniProtKB-KW"/>
</dbReference>
<dbReference type="GO" id="GO:0046872">
    <property type="term" value="F:metal ion binding"/>
    <property type="evidence" value="ECO:0007669"/>
    <property type="project" value="UniProtKB-KW"/>
</dbReference>
<comment type="cofactor">
    <cofactor evidence="1">
        <name>Zn(2+)</name>
        <dbReference type="ChEBI" id="CHEBI:29105"/>
    </cofactor>
</comment>
<dbReference type="GO" id="GO:0006508">
    <property type="term" value="P:proteolysis"/>
    <property type="evidence" value="ECO:0007669"/>
    <property type="project" value="UniProtKB-KW"/>
</dbReference>
<keyword evidence="6 9" id="KW-0378">Hydrolase</keyword>
<feature type="chain" id="PRO_5021513100" description="Peptide hydrolase" evidence="9">
    <location>
        <begin position="23"/>
        <end position="383"/>
    </location>
</feature>
<evidence type="ECO:0000256" key="2">
    <source>
        <dbReference type="ARBA" id="ARBA00022438"/>
    </source>
</evidence>
<keyword evidence="4 9" id="KW-0479">Metal-binding</keyword>
<keyword evidence="7 9" id="KW-0862">Zinc</keyword>
<dbReference type="EC" id="3.4.-.-" evidence="9"/>
<dbReference type="InterPro" id="IPR045175">
    <property type="entry name" value="M28_fam"/>
</dbReference>
<evidence type="ECO:0000256" key="3">
    <source>
        <dbReference type="ARBA" id="ARBA00022670"/>
    </source>
</evidence>
<organism evidence="11 12">
    <name type="scientific">Coprinellus micaceus</name>
    <name type="common">Glistening ink-cap mushroom</name>
    <name type="synonym">Coprinus micaceus</name>
    <dbReference type="NCBI Taxonomy" id="71717"/>
    <lineage>
        <taxon>Eukaryota</taxon>
        <taxon>Fungi</taxon>
        <taxon>Dikarya</taxon>
        <taxon>Basidiomycota</taxon>
        <taxon>Agaricomycotina</taxon>
        <taxon>Agaricomycetes</taxon>
        <taxon>Agaricomycetidae</taxon>
        <taxon>Agaricales</taxon>
        <taxon>Agaricineae</taxon>
        <taxon>Psathyrellaceae</taxon>
        <taxon>Coprinellus</taxon>
    </lineage>
</organism>
<sequence length="383" mass="41352">MAFLRNLLVAFVAAAVAANGAAIAKDAVFEANVAKGLRLIDLDPNVTPVWMTEDEKLELIRADKNFFDVTEVYEPPRANKKLAAALADDTAHPRPSRQSSVTPLVSQVSVSNMQSYLTTLTSFNNRYYRAQTGADASVWIRNTVQDAITRYPTSGASVALFSHSFIQSSIIAKFPGTNPSNPIIILGAHMDSINSRSPTTGRAPGADDDGSGTVNLIEAFRVLVANGFKPTSPVEFHWYAGEEAGLLGSQAIATNYKNAGKQVKGMLQFDMTAYVAPGSREVISLMPDFTNANLTQFIGQLVDTYLTIPWAINNPCGYGCSDHASWDRQGYPAALPFEGTYPANSNSRIHTDGDTTSVSGFSWSHTLEYAKLAVAYAYELGSL</sequence>
<evidence type="ECO:0000313" key="11">
    <source>
        <dbReference type="EMBL" id="TEB29868.1"/>
    </source>
</evidence>
<evidence type="ECO:0000256" key="6">
    <source>
        <dbReference type="ARBA" id="ARBA00022801"/>
    </source>
</evidence>
<feature type="signal peptide" evidence="9">
    <location>
        <begin position="1"/>
        <end position="22"/>
    </location>
</feature>
<protein>
    <recommendedName>
        <fullName evidence="9">Peptide hydrolase</fullName>
        <ecNumber evidence="9">3.4.-.-</ecNumber>
    </recommendedName>
</protein>
<dbReference type="PANTHER" id="PTHR12147:SF56">
    <property type="entry name" value="AMINOPEPTIDASE YDR415C-RELATED"/>
    <property type="match status" value="1"/>
</dbReference>
<keyword evidence="5 9" id="KW-0732">Signal</keyword>
<dbReference type="OrthoDB" id="2214at2759"/>
<comment type="similarity">
    <text evidence="8">Belongs to the peptidase M28 family. M28E subfamily.</text>
</comment>